<dbReference type="GO" id="GO:0016787">
    <property type="term" value="F:hydrolase activity"/>
    <property type="evidence" value="ECO:0007669"/>
    <property type="project" value="UniProtKB-KW"/>
</dbReference>
<organism evidence="3 4">
    <name type="scientific">Acrocarpospora macrocephala</name>
    <dbReference type="NCBI Taxonomy" id="150177"/>
    <lineage>
        <taxon>Bacteria</taxon>
        <taxon>Bacillati</taxon>
        <taxon>Actinomycetota</taxon>
        <taxon>Actinomycetes</taxon>
        <taxon>Streptosporangiales</taxon>
        <taxon>Streptosporangiaceae</taxon>
        <taxon>Acrocarpospora</taxon>
    </lineage>
</organism>
<evidence type="ECO:0000256" key="1">
    <source>
        <dbReference type="ARBA" id="ARBA00022801"/>
    </source>
</evidence>
<keyword evidence="4" id="KW-1185">Reference proteome</keyword>
<proteinExistence type="predicted"/>
<dbReference type="InterPro" id="IPR050698">
    <property type="entry name" value="MBL"/>
</dbReference>
<reference evidence="3 4" key="1">
    <citation type="submission" date="2019-10" db="EMBL/GenBank/DDBJ databases">
        <title>Whole genome shotgun sequence of Acrocarpospora macrocephala NBRC 16266.</title>
        <authorList>
            <person name="Ichikawa N."/>
            <person name="Kimura A."/>
            <person name="Kitahashi Y."/>
            <person name="Komaki H."/>
            <person name="Oguchi A."/>
        </authorList>
    </citation>
    <scope>NUCLEOTIDE SEQUENCE [LARGE SCALE GENOMIC DNA]</scope>
    <source>
        <strain evidence="3 4">NBRC 16266</strain>
    </source>
</reference>
<dbReference type="InterPro" id="IPR036866">
    <property type="entry name" value="RibonucZ/Hydroxyglut_hydro"/>
</dbReference>
<sequence length="375" mass="40820">MPKVIADQPRAVTICTPATAALMPEMWADAKRVMEQQANDMAEYGWLAPLYGEPEIEDAEKSLRPLNYGRAHNIGGLTIQLFDAGHILGAAGVVVKAGDQRAVITGDIYNLPQLSVGAAQLPPKLAREADLLVIESTYCHSRHRDRSGQIQDFVRAIEEVIDGGGRILVPAFGLGRAQEVALMMRQHLPDVPVLVDGLARSISDIYEREAHLDIFGGNVQRVDNRQRSRLMHTFHTGVVITTSGMLSGGFAVPWAQAILPDPHSALFVCGYQDEESAGRALQRLADRDDPAAPATLLLHTKAGPTTVPVAARVETYSLSAHADRDGLTEIIDELAPAHTMLVHGLGREQKKFRETLARAHGRQTVRNDLPWSGQA</sequence>
<dbReference type="SMART" id="SM01027">
    <property type="entry name" value="Beta-Casp"/>
    <property type="match status" value="1"/>
</dbReference>
<dbReference type="Proteomes" id="UP000331127">
    <property type="component" value="Unassembled WGS sequence"/>
</dbReference>
<protein>
    <recommendedName>
        <fullName evidence="2">Beta-Casp domain-containing protein</fullName>
    </recommendedName>
</protein>
<dbReference type="AlphaFoldDB" id="A0A5M3WN93"/>
<feature type="domain" description="Beta-Casp" evidence="2">
    <location>
        <begin position="177"/>
        <end position="281"/>
    </location>
</feature>
<keyword evidence="1" id="KW-0378">Hydrolase</keyword>
<dbReference type="GO" id="GO:0004521">
    <property type="term" value="F:RNA endonuclease activity"/>
    <property type="evidence" value="ECO:0007669"/>
    <property type="project" value="TreeGrafter"/>
</dbReference>
<evidence type="ECO:0000259" key="2">
    <source>
        <dbReference type="SMART" id="SM01027"/>
    </source>
</evidence>
<dbReference type="SUPFAM" id="SSF56281">
    <property type="entry name" value="Metallo-hydrolase/oxidoreductase"/>
    <property type="match status" value="1"/>
</dbReference>
<dbReference type="Gene3D" id="3.40.50.10890">
    <property type="match status" value="1"/>
</dbReference>
<accession>A0A5M3WN93</accession>
<dbReference type="PANTHER" id="PTHR11203:SF37">
    <property type="entry name" value="INTEGRATOR COMPLEX SUBUNIT 11"/>
    <property type="match status" value="1"/>
</dbReference>
<dbReference type="PANTHER" id="PTHR11203">
    <property type="entry name" value="CLEAVAGE AND POLYADENYLATION SPECIFICITY FACTOR FAMILY MEMBER"/>
    <property type="match status" value="1"/>
</dbReference>
<dbReference type="Gene3D" id="3.60.15.10">
    <property type="entry name" value="Ribonuclease Z/Hydroxyacylglutathione hydrolase-like"/>
    <property type="match status" value="1"/>
</dbReference>
<evidence type="ECO:0000313" key="3">
    <source>
        <dbReference type="EMBL" id="GES09562.1"/>
    </source>
</evidence>
<gene>
    <name evidence="3" type="ORF">Amac_031580</name>
</gene>
<dbReference type="EMBL" id="BLAE01000016">
    <property type="protein sequence ID" value="GES09562.1"/>
    <property type="molecule type" value="Genomic_DNA"/>
</dbReference>
<dbReference type="Pfam" id="PF07521">
    <property type="entry name" value="RMMBL"/>
    <property type="match status" value="1"/>
</dbReference>
<dbReference type="InterPro" id="IPR022712">
    <property type="entry name" value="Beta_Casp"/>
</dbReference>
<evidence type="ECO:0000313" key="4">
    <source>
        <dbReference type="Proteomes" id="UP000331127"/>
    </source>
</evidence>
<dbReference type="Pfam" id="PF10996">
    <property type="entry name" value="Beta-Casp"/>
    <property type="match status" value="1"/>
</dbReference>
<name>A0A5M3WN93_9ACTN</name>
<comment type="caution">
    <text evidence="3">The sequence shown here is derived from an EMBL/GenBank/DDBJ whole genome shotgun (WGS) entry which is preliminary data.</text>
</comment>
<dbReference type="InterPro" id="IPR011108">
    <property type="entry name" value="RMMBL"/>
</dbReference>